<dbReference type="AlphaFoldDB" id="A0A6J8D0P4"/>
<dbReference type="Gene3D" id="3.30.420.10">
    <property type="entry name" value="Ribonuclease H-like superfamily/Ribonuclease H"/>
    <property type="match status" value="1"/>
</dbReference>
<evidence type="ECO:0000313" key="2">
    <source>
        <dbReference type="Proteomes" id="UP000507470"/>
    </source>
</evidence>
<dbReference type="InterPro" id="IPR036397">
    <property type="entry name" value="RNaseH_sf"/>
</dbReference>
<dbReference type="GO" id="GO:0003676">
    <property type="term" value="F:nucleic acid binding"/>
    <property type="evidence" value="ECO:0007669"/>
    <property type="project" value="InterPro"/>
</dbReference>
<accession>A0A6J8D0P4</accession>
<dbReference type="OrthoDB" id="6608729at2759"/>
<gene>
    <name evidence="1" type="ORF">MCOR_35462</name>
</gene>
<evidence type="ECO:0000313" key="1">
    <source>
        <dbReference type="EMBL" id="CAC5401371.1"/>
    </source>
</evidence>
<sequence length="179" mass="19974">MFGNGNGMEWEFTKAADAPWENGCSEALIKSVKKSLSLAIGQSIMTVSELQTVLFEVANILNERPIGTSTSDPNEGTYLCPNDLILGRASSNVPVGHWDESDNFKKRWKFDNNSFRSNWKLGQIVETKSSRDGVTRDVPVRYKNIGPGTKYTGTQDLLIRRSAHRIVVLLPVEEQISNK</sequence>
<proteinExistence type="predicted"/>
<organism evidence="1 2">
    <name type="scientific">Mytilus coruscus</name>
    <name type="common">Sea mussel</name>
    <dbReference type="NCBI Taxonomy" id="42192"/>
    <lineage>
        <taxon>Eukaryota</taxon>
        <taxon>Metazoa</taxon>
        <taxon>Spiralia</taxon>
        <taxon>Lophotrochozoa</taxon>
        <taxon>Mollusca</taxon>
        <taxon>Bivalvia</taxon>
        <taxon>Autobranchia</taxon>
        <taxon>Pteriomorphia</taxon>
        <taxon>Mytilida</taxon>
        <taxon>Mytiloidea</taxon>
        <taxon>Mytilidae</taxon>
        <taxon>Mytilinae</taxon>
        <taxon>Mytilus</taxon>
    </lineage>
</organism>
<protein>
    <recommendedName>
        <fullName evidence="3">Integrase catalytic domain-containing protein</fullName>
    </recommendedName>
</protein>
<dbReference type="EMBL" id="CACVKT020006394">
    <property type="protein sequence ID" value="CAC5401371.1"/>
    <property type="molecule type" value="Genomic_DNA"/>
</dbReference>
<name>A0A6J8D0P4_MYTCO</name>
<keyword evidence="2" id="KW-1185">Reference proteome</keyword>
<dbReference type="PANTHER" id="PTHR47331">
    <property type="entry name" value="PHD-TYPE DOMAIN-CONTAINING PROTEIN"/>
    <property type="match status" value="1"/>
</dbReference>
<reference evidence="1 2" key="1">
    <citation type="submission" date="2020-06" db="EMBL/GenBank/DDBJ databases">
        <authorList>
            <person name="Li R."/>
            <person name="Bekaert M."/>
        </authorList>
    </citation>
    <scope>NUCLEOTIDE SEQUENCE [LARGE SCALE GENOMIC DNA]</scope>
    <source>
        <strain evidence="2">wild</strain>
    </source>
</reference>
<dbReference type="Proteomes" id="UP000507470">
    <property type="component" value="Unassembled WGS sequence"/>
</dbReference>
<evidence type="ECO:0008006" key="3">
    <source>
        <dbReference type="Google" id="ProtNLM"/>
    </source>
</evidence>